<comment type="caution">
    <text evidence="1">The sequence shown here is derived from an EMBL/GenBank/DDBJ whole genome shotgun (WGS) entry which is preliminary data.</text>
</comment>
<sequence>MRILHLTCKASVTRWKYHIWKRGGTTDCVVKAVSSTYILIRPLYPKKTEVLRESCAKKVFGYEKSLYKRVTEGKKGPEEAEKIWFCSSIYFEDQRNCWWPYKKGHRMRERRGIEIPFDFFRLRLRIGDWGIFNA</sequence>
<dbReference type="EMBL" id="JAHXZJ010002237">
    <property type="protein sequence ID" value="KAH0546103.1"/>
    <property type="molecule type" value="Genomic_DNA"/>
</dbReference>
<keyword evidence="2" id="KW-1185">Reference proteome</keyword>
<organism evidence="1 2">
    <name type="scientific">Cotesia glomerata</name>
    <name type="common">Lepidopteran parasitic wasp</name>
    <name type="synonym">Apanteles glomeratus</name>
    <dbReference type="NCBI Taxonomy" id="32391"/>
    <lineage>
        <taxon>Eukaryota</taxon>
        <taxon>Metazoa</taxon>
        <taxon>Ecdysozoa</taxon>
        <taxon>Arthropoda</taxon>
        <taxon>Hexapoda</taxon>
        <taxon>Insecta</taxon>
        <taxon>Pterygota</taxon>
        <taxon>Neoptera</taxon>
        <taxon>Endopterygota</taxon>
        <taxon>Hymenoptera</taxon>
        <taxon>Apocrita</taxon>
        <taxon>Ichneumonoidea</taxon>
        <taxon>Braconidae</taxon>
        <taxon>Microgastrinae</taxon>
        <taxon>Cotesia</taxon>
    </lineage>
</organism>
<name>A0AAV7HPS1_COTGL</name>
<gene>
    <name evidence="1" type="ORF">KQX54_006583</name>
</gene>
<accession>A0AAV7HPS1</accession>
<dbReference type="AlphaFoldDB" id="A0AAV7HPS1"/>
<proteinExistence type="predicted"/>
<evidence type="ECO:0000313" key="2">
    <source>
        <dbReference type="Proteomes" id="UP000826195"/>
    </source>
</evidence>
<evidence type="ECO:0000313" key="1">
    <source>
        <dbReference type="EMBL" id="KAH0546103.1"/>
    </source>
</evidence>
<protein>
    <submittedName>
        <fullName evidence="1">Uncharacterized protein</fullName>
    </submittedName>
</protein>
<reference evidence="1 2" key="1">
    <citation type="journal article" date="2021" name="J. Hered.">
        <title>A chromosome-level genome assembly of the parasitoid wasp, Cotesia glomerata (Hymenoptera: Braconidae).</title>
        <authorList>
            <person name="Pinto B.J."/>
            <person name="Weis J.J."/>
            <person name="Gamble T."/>
            <person name="Ode P.J."/>
            <person name="Paul R."/>
            <person name="Zaspel J.M."/>
        </authorList>
    </citation>
    <scope>NUCLEOTIDE SEQUENCE [LARGE SCALE GENOMIC DNA]</scope>
    <source>
        <strain evidence="1">CgM1</strain>
    </source>
</reference>
<dbReference type="Proteomes" id="UP000826195">
    <property type="component" value="Unassembled WGS sequence"/>
</dbReference>